<dbReference type="InterPro" id="IPR029468">
    <property type="entry name" value="O-ag_pol_Wzy"/>
</dbReference>
<organism evidence="2 3">
    <name type="scientific">Pseudoneobacillus rhizosphaerae</name>
    <dbReference type="NCBI Taxonomy" id="2880968"/>
    <lineage>
        <taxon>Bacteria</taxon>
        <taxon>Bacillati</taxon>
        <taxon>Bacillota</taxon>
        <taxon>Bacilli</taxon>
        <taxon>Bacillales</taxon>
        <taxon>Bacillaceae</taxon>
        <taxon>Pseudoneobacillus</taxon>
    </lineage>
</organism>
<dbReference type="Proteomes" id="UP000789845">
    <property type="component" value="Unassembled WGS sequence"/>
</dbReference>
<feature type="transmembrane region" description="Helical" evidence="1">
    <location>
        <begin position="38"/>
        <end position="57"/>
    </location>
</feature>
<keyword evidence="1" id="KW-0472">Membrane</keyword>
<feature type="transmembrane region" description="Helical" evidence="1">
    <location>
        <begin position="218"/>
        <end position="251"/>
    </location>
</feature>
<feature type="transmembrane region" description="Helical" evidence="1">
    <location>
        <begin position="151"/>
        <end position="173"/>
    </location>
</feature>
<accession>A0A9C7G6U3</accession>
<dbReference type="EMBL" id="CAKJTG010000002">
    <property type="protein sequence ID" value="CAG9606592.1"/>
    <property type="molecule type" value="Genomic_DNA"/>
</dbReference>
<feature type="transmembrane region" description="Helical" evidence="1">
    <location>
        <begin position="12"/>
        <end position="29"/>
    </location>
</feature>
<reference evidence="2" key="1">
    <citation type="submission" date="2021-10" db="EMBL/GenBank/DDBJ databases">
        <authorList>
            <person name="Criscuolo A."/>
        </authorList>
    </citation>
    <scope>NUCLEOTIDE SEQUENCE</scope>
    <source>
        <strain evidence="2">CIP111885</strain>
    </source>
</reference>
<dbReference type="Pfam" id="PF14296">
    <property type="entry name" value="O-ag_pol_Wzy"/>
    <property type="match status" value="1"/>
</dbReference>
<evidence type="ECO:0008006" key="4">
    <source>
        <dbReference type="Google" id="ProtNLM"/>
    </source>
</evidence>
<evidence type="ECO:0000256" key="1">
    <source>
        <dbReference type="SAM" id="Phobius"/>
    </source>
</evidence>
<keyword evidence="3" id="KW-1185">Reference proteome</keyword>
<dbReference type="AlphaFoldDB" id="A0A9C7G6U3"/>
<feature type="transmembrane region" description="Helical" evidence="1">
    <location>
        <begin position="69"/>
        <end position="89"/>
    </location>
</feature>
<evidence type="ECO:0000313" key="2">
    <source>
        <dbReference type="EMBL" id="CAG9606592.1"/>
    </source>
</evidence>
<sequence>MKNRFNQKKLYSLFVYSFYLICIIPFLNISKNLEYDNWFIFIFWFTIFHFIFTFTFLKSIRIELFSISGVFIFISYIFHLGQIVLKIIAPNYNYSFDISNFMTETIYKEAIIFSLITISFVSLGVMMSAIIDLKKREESDTVISNKTIVNIGWIILICTFPIEFYYSIIKIIVGIKKGYTEVLGVESIGILSQIARFHLIGVGLLIMGYSKSPRKSTIIFLVYTLYGIFTMLSGSRIYQLVSIVLLMYIFLKSTKIKFSVRKIVILGVFGFFLMVFLNAITEIRSGNSRDIAFLWTALSESFNNNPIYATLEEFGGTLYTVCLTVLQVPNSVNYSHGLQFITNFVSVLPNINGLFSEVNRNSNFVLYLDTKAIGGSYIAELYYSFNYASYLAATIIGFVVGFSSNRFKLFLDQGRFYAAAYYIMPFFSLLIWVRGSSGVFIRNSLWGAVFIFIVCRVFVKKNRRKN</sequence>
<gene>
    <name evidence="2" type="ORF">NEOCIP111885_00280</name>
</gene>
<evidence type="ECO:0000313" key="3">
    <source>
        <dbReference type="Proteomes" id="UP000789845"/>
    </source>
</evidence>
<protein>
    <recommendedName>
        <fullName evidence="4">O-antigen polysaccharide polymerase Wzy</fullName>
    </recommendedName>
</protein>
<feature type="transmembrane region" description="Helical" evidence="1">
    <location>
        <begin position="416"/>
        <end position="433"/>
    </location>
</feature>
<keyword evidence="1" id="KW-1133">Transmembrane helix</keyword>
<name>A0A9C7G6U3_9BACI</name>
<comment type="caution">
    <text evidence="2">The sequence shown here is derived from an EMBL/GenBank/DDBJ whole genome shotgun (WGS) entry which is preliminary data.</text>
</comment>
<feature type="transmembrane region" description="Helical" evidence="1">
    <location>
        <begin position="263"/>
        <end position="280"/>
    </location>
</feature>
<feature type="transmembrane region" description="Helical" evidence="1">
    <location>
        <begin position="110"/>
        <end position="131"/>
    </location>
</feature>
<feature type="transmembrane region" description="Helical" evidence="1">
    <location>
        <begin position="387"/>
        <end position="404"/>
    </location>
</feature>
<feature type="transmembrane region" description="Helical" evidence="1">
    <location>
        <begin position="439"/>
        <end position="459"/>
    </location>
</feature>
<keyword evidence="1" id="KW-0812">Transmembrane</keyword>
<proteinExistence type="predicted"/>